<name>W7Y629_9BACT</name>
<dbReference type="SUPFAM" id="SSF46785">
    <property type="entry name" value="Winged helix' DNA-binding domain"/>
    <property type="match status" value="1"/>
</dbReference>
<organism evidence="2 3">
    <name type="scientific">Saccharicrinis fermentans DSM 9555 = JCM 21142</name>
    <dbReference type="NCBI Taxonomy" id="869213"/>
    <lineage>
        <taxon>Bacteria</taxon>
        <taxon>Pseudomonadati</taxon>
        <taxon>Bacteroidota</taxon>
        <taxon>Bacteroidia</taxon>
        <taxon>Marinilabiliales</taxon>
        <taxon>Marinilabiliaceae</taxon>
        <taxon>Saccharicrinis</taxon>
    </lineage>
</organism>
<sequence>MKSIEILNTFKIKGTGCRLGILDLMISSGIALSENEIRKNLEGKYNRTTFYRSFKTLEERSVIHKIVVDNQLVKYELDNSVTRKKEHAHFYCNKCNTVKCLDTIEIATPTVPKDYKITEQELILKGECNICAINNQQDNS</sequence>
<dbReference type="RefSeq" id="WP_044213135.1">
    <property type="nucleotide sequence ID" value="NZ_BAMD01000027.1"/>
</dbReference>
<comment type="caution">
    <text evidence="2">The sequence shown here is derived from an EMBL/GenBank/DDBJ whole genome shotgun (WGS) entry which is preliminary data.</text>
</comment>
<keyword evidence="1" id="KW-0479">Metal-binding</keyword>
<dbReference type="InterPro" id="IPR036390">
    <property type="entry name" value="WH_DNA-bd_sf"/>
</dbReference>
<dbReference type="GO" id="GO:1900376">
    <property type="term" value="P:regulation of secondary metabolite biosynthetic process"/>
    <property type="evidence" value="ECO:0007669"/>
    <property type="project" value="TreeGrafter"/>
</dbReference>
<accession>W7Y629</accession>
<dbReference type="GO" id="GO:0000976">
    <property type="term" value="F:transcription cis-regulatory region binding"/>
    <property type="evidence" value="ECO:0007669"/>
    <property type="project" value="TreeGrafter"/>
</dbReference>
<keyword evidence="1" id="KW-0862">Zinc</keyword>
<dbReference type="GO" id="GO:0045892">
    <property type="term" value="P:negative regulation of DNA-templated transcription"/>
    <property type="evidence" value="ECO:0007669"/>
    <property type="project" value="TreeGrafter"/>
</dbReference>
<keyword evidence="3" id="KW-1185">Reference proteome</keyword>
<dbReference type="Proteomes" id="UP000019402">
    <property type="component" value="Unassembled WGS sequence"/>
</dbReference>
<feature type="binding site" evidence="1">
    <location>
        <position position="131"/>
    </location>
    <ligand>
        <name>Zn(2+)</name>
        <dbReference type="ChEBI" id="CHEBI:29105"/>
    </ligand>
</feature>
<dbReference type="InterPro" id="IPR036388">
    <property type="entry name" value="WH-like_DNA-bd_sf"/>
</dbReference>
<dbReference type="GO" id="GO:0003700">
    <property type="term" value="F:DNA-binding transcription factor activity"/>
    <property type="evidence" value="ECO:0007669"/>
    <property type="project" value="InterPro"/>
</dbReference>
<dbReference type="AlphaFoldDB" id="W7Y629"/>
<dbReference type="OrthoDB" id="594893at2"/>
<dbReference type="PANTHER" id="PTHR33202:SF22">
    <property type="entry name" value="HYDROGEN PEROXIDE SENSITIVE REPRESSOR"/>
    <property type="match status" value="1"/>
</dbReference>
<reference evidence="2 3" key="1">
    <citation type="journal article" date="2014" name="Genome Announc.">
        <title>Draft Genome Sequence of Cytophaga fermentans JCM 21142T, a Facultative Anaerobe Isolated from Marine Mud.</title>
        <authorList>
            <person name="Starns D."/>
            <person name="Oshima K."/>
            <person name="Suda W."/>
            <person name="Iino T."/>
            <person name="Yuki M."/>
            <person name="Inoue J."/>
            <person name="Kitamura K."/>
            <person name="Iida T."/>
            <person name="Darby A."/>
            <person name="Hattori M."/>
            <person name="Ohkuma M."/>
        </authorList>
    </citation>
    <scope>NUCLEOTIDE SEQUENCE [LARGE SCALE GENOMIC DNA]</scope>
    <source>
        <strain evidence="2 3">JCM 21142</strain>
    </source>
</reference>
<evidence type="ECO:0000313" key="3">
    <source>
        <dbReference type="Proteomes" id="UP000019402"/>
    </source>
</evidence>
<dbReference type="GO" id="GO:0008270">
    <property type="term" value="F:zinc ion binding"/>
    <property type="evidence" value="ECO:0007669"/>
    <property type="project" value="TreeGrafter"/>
</dbReference>
<protein>
    <submittedName>
        <fullName evidence="2">Ferric uptake regulator family protein</fullName>
    </submittedName>
</protein>
<gene>
    <name evidence="2" type="ORF">JCM21142_52280</name>
</gene>
<comment type="cofactor">
    <cofactor evidence="1">
        <name>Zn(2+)</name>
        <dbReference type="ChEBI" id="CHEBI:29105"/>
    </cofactor>
    <text evidence="1">Binds 1 zinc ion per subunit.</text>
</comment>
<dbReference type="InterPro" id="IPR002481">
    <property type="entry name" value="FUR"/>
</dbReference>
<feature type="binding site" evidence="1">
    <location>
        <position position="95"/>
    </location>
    <ligand>
        <name>Zn(2+)</name>
        <dbReference type="ChEBI" id="CHEBI:29105"/>
    </ligand>
</feature>
<evidence type="ECO:0000256" key="1">
    <source>
        <dbReference type="PIRSR" id="PIRSR602481-1"/>
    </source>
</evidence>
<dbReference type="PANTHER" id="PTHR33202">
    <property type="entry name" value="ZINC UPTAKE REGULATION PROTEIN"/>
    <property type="match status" value="1"/>
</dbReference>
<feature type="binding site" evidence="1">
    <location>
        <position position="92"/>
    </location>
    <ligand>
        <name>Zn(2+)</name>
        <dbReference type="ChEBI" id="CHEBI:29105"/>
    </ligand>
</feature>
<proteinExistence type="predicted"/>
<dbReference type="Gene3D" id="1.10.10.10">
    <property type="entry name" value="Winged helix-like DNA-binding domain superfamily/Winged helix DNA-binding domain"/>
    <property type="match status" value="1"/>
</dbReference>
<dbReference type="Pfam" id="PF01475">
    <property type="entry name" value="FUR"/>
    <property type="match status" value="1"/>
</dbReference>
<evidence type="ECO:0000313" key="2">
    <source>
        <dbReference type="EMBL" id="GAF03602.1"/>
    </source>
</evidence>
<feature type="binding site" evidence="1">
    <location>
        <position position="128"/>
    </location>
    <ligand>
        <name>Zn(2+)</name>
        <dbReference type="ChEBI" id="CHEBI:29105"/>
    </ligand>
</feature>
<dbReference type="eggNOG" id="COG0735">
    <property type="taxonomic scope" value="Bacteria"/>
</dbReference>
<dbReference type="STRING" id="869213.GCA_000517085_01751"/>
<dbReference type="EMBL" id="BAMD01000027">
    <property type="protein sequence ID" value="GAF03602.1"/>
    <property type="molecule type" value="Genomic_DNA"/>
</dbReference>